<evidence type="ECO:0000313" key="6">
    <source>
        <dbReference type="Proteomes" id="UP001381693"/>
    </source>
</evidence>
<dbReference type="EMBL" id="JAXCGZ010022676">
    <property type="protein sequence ID" value="KAK7027487.1"/>
    <property type="molecule type" value="Genomic_DNA"/>
</dbReference>
<accession>A0AAN8WE15</accession>
<dbReference type="AlphaFoldDB" id="A0AAN8WE15"/>
<sequence>MSVRRWEGLMTRGQIFKERHRVCEVRRAIDEAKQNCGCGKIELQPENIRVRRFKVHEPYNRSACVAAGTDFPSGMEMKLWRRKDHTKTEASGGASYMVSRLTDRELSTQAYGEKLALINTPEFGDIFAFTDAIAKDGELMESDIAIGENTQISVTIVYSGPLKESDERYSLTDIEDYQYLADVTGGLFIPADEFSVEAIVPILGEGVESATVDITLLKNQTGYQYIDVPIDDSIFDFDIQITGVTTIALLKDINGKEYDLKNEASLDAEPNVEVIVFTESFIVVRWKDPLFGIWNLQLDSVDTYGVTISANSTLGWLGGFSVLDTKPPHPHYKEAEGRPVINTIYYLDVILIGYIESYVVDVSHVEYVDL</sequence>
<evidence type="ECO:0000256" key="2">
    <source>
        <dbReference type="ARBA" id="ARBA00022525"/>
    </source>
</evidence>
<comment type="caution">
    <text evidence="5">The sequence shown here is derived from an EMBL/GenBank/DDBJ whole genome shotgun (WGS) entry which is preliminary data.</text>
</comment>
<evidence type="ECO:0000259" key="4">
    <source>
        <dbReference type="Pfam" id="PF25106"/>
    </source>
</evidence>
<dbReference type="Pfam" id="PF25106">
    <property type="entry name" value="VWA_4"/>
    <property type="match status" value="1"/>
</dbReference>
<name>A0AAN8WE15_HALRR</name>
<keyword evidence="2" id="KW-0964">Secreted</keyword>
<proteinExistence type="predicted"/>
<evidence type="ECO:0000256" key="1">
    <source>
        <dbReference type="ARBA" id="ARBA00004613"/>
    </source>
</evidence>
<dbReference type="Proteomes" id="UP001381693">
    <property type="component" value="Unassembled WGS sequence"/>
</dbReference>
<dbReference type="InterPro" id="IPR056861">
    <property type="entry name" value="HMCN1-like_VWA"/>
</dbReference>
<keyword evidence="3" id="KW-0732">Signal</keyword>
<feature type="non-terminal residue" evidence="5">
    <location>
        <position position="370"/>
    </location>
</feature>
<feature type="domain" description="Hemicentin-1-like von Willebrand factor A" evidence="4">
    <location>
        <begin position="114"/>
        <end position="191"/>
    </location>
</feature>
<dbReference type="InterPro" id="IPR052577">
    <property type="entry name" value="VWA7"/>
</dbReference>
<protein>
    <recommendedName>
        <fullName evidence="4">Hemicentin-1-like von Willebrand factor A domain-containing protein</fullName>
    </recommendedName>
</protein>
<gene>
    <name evidence="5" type="ORF">SK128_004439</name>
</gene>
<comment type="subcellular location">
    <subcellularLocation>
        <location evidence="1">Secreted</location>
    </subcellularLocation>
</comment>
<dbReference type="PANTHER" id="PTHR14905:SF7">
    <property type="entry name" value="VON WILLEBRAND FACTOR A DOMAIN-CONTAINING PROTEIN 7"/>
    <property type="match status" value="1"/>
</dbReference>
<keyword evidence="6" id="KW-1185">Reference proteome</keyword>
<reference evidence="5 6" key="1">
    <citation type="submission" date="2023-11" db="EMBL/GenBank/DDBJ databases">
        <title>Halocaridina rubra genome assembly.</title>
        <authorList>
            <person name="Smith C."/>
        </authorList>
    </citation>
    <scope>NUCLEOTIDE SEQUENCE [LARGE SCALE GENOMIC DNA]</scope>
    <source>
        <strain evidence="5">EP-1</strain>
        <tissue evidence="5">Whole</tissue>
    </source>
</reference>
<dbReference type="PANTHER" id="PTHR14905">
    <property type="entry name" value="NG37"/>
    <property type="match status" value="1"/>
</dbReference>
<organism evidence="5 6">
    <name type="scientific">Halocaridina rubra</name>
    <name type="common">Hawaiian red shrimp</name>
    <dbReference type="NCBI Taxonomy" id="373956"/>
    <lineage>
        <taxon>Eukaryota</taxon>
        <taxon>Metazoa</taxon>
        <taxon>Ecdysozoa</taxon>
        <taxon>Arthropoda</taxon>
        <taxon>Crustacea</taxon>
        <taxon>Multicrustacea</taxon>
        <taxon>Malacostraca</taxon>
        <taxon>Eumalacostraca</taxon>
        <taxon>Eucarida</taxon>
        <taxon>Decapoda</taxon>
        <taxon>Pleocyemata</taxon>
        <taxon>Caridea</taxon>
        <taxon>Atyoidea</taxon>
        <taxon>Atyidae</taxon>
        <taxon>Halocaridina</taxon>
    </lineage>
</organism>
<evidence type="ECO:0000256" key="3">
    <source>
        <dbReference type="ARBA" id="ARBA00022729"/>
    </source>
</evidence>
<evidence type="ECO:0000313" key="5">
    <source>
        <dbReference type="EMBL" id="KAK7027487.1"/>
    </source>
</evidence>